<comment type="cofactor">
    <cofactor evidence="1">
        <name>FAD</name>
        <dbReference type="ChEBI" id="CHEBI:57692"/>
    </cofactor>
</comment>
<dbReference type="PROSITE" id="PS50206">
    <property type="entry name" value="RHODANESE_3"/>
    <property type="match status" value="1"/>
</dbReference>
<protein>
    <submittedName>
        <fullName evidence="8">FAD-dependent oxidoreductase</fullName>
    </submittedName>
</protein>
<gene>
    <name evidence="8" type="ORF">OEV98_15805</name>
</gene>
<dbReference type="EMBL" id="JAOUSF010000006">
    <property type="protein sequence ID" value="MCU9615000.1"/>
    <property type="molecule type" value="Genomic_DNA"/>
</dbReference>
<dbReference type="CDD" id="cd00158">
    <property type="entry name" value="RHOD"/>
    <property type="match status" value="1"/>
</dbReference>
<evidence type="ECO:0000256" key="4">
    <source>
        <dbReference type="ARBA" id="ARBA00022827"/>
    </source>
</evidence>
<reference evidence="8" key="1">
    <citation type="submission" date="2022-10" db="EMBL/GenBank/DDBJ databases">
        <title>Description of Fervidibacillus gen. nov. in the family Fervidibacillaceae fam. nov. with two species, Fervidibacillus albus sp. nov., and Fervidibacillus halotolerans sp. nov., isolated from tidal flat sediments.</title>
        <authorList>
            <person name="Kwon K.K."/>
            <person name="Yang S.-H."/>
        </authorList>
    </citation>
    <scope>NUCLEOTIDE SEQUENCE</scope>
    <source>
        <strain evidence="8">JCM 19140</strain>
    </source>
</reference>
<evidence type="ECO:0000256" key="2">
    <source>
        <dbReference type="ARBA" id="ARBA00009130"/>
    </source>
</evidence>
<organism evidence="8 9">
    <name type="scientific">Perspicuibacillus lycopersici</name>
    <dbReference type="NCBI Taxonomy" id="1325689"/>
    <lineage>
        <taxon>Bacteria</taxon>
        <taxon>Bacillati</taxon>
        <taxon>Bacillota</taxon>
        <taxon>Bacilli</taxon>
        <taxon>Bacillales</taxon>
        <taxon>Bacillaceae</taxon>
        <taxon>Perspicuibacillus</taxon>
    </lineage>
</organism>
<keyword evidence="6" id="KW-0676">Redox-active center</keyword>
<dbReference type="Pfam" id="PF02852">
    <property type="entry name" value="Pyr_redox_dim"/>
    <property type="match status" value="1"/>
</dbReference>
<dbReference type="PRINTS" id="PR00411">
    <property type="entry name" value="PNDRDTASEI"/>
</dbReference>
<dbReference type="InterPro" id="IPR004099">
    <property type="entry name" value="Pyr_nucl-diS_OxRdtase_dimer"/>
</dbReference>
<keyword evidence="4" id="KW-0274">FAD</keyword>
<dbReference type="SUPFAM" id="SSF55424">
    <property type="entry name" value="FAD/NAD-linked reductases, dimerisation (C-terminal) domain"/>
    <property type="match status" value="1"/>
</dbReference>
<feature type="domain" description="Rhodanese" evidence="7">
    <location>
        <begin position="462"/>
        <end position="546"/>
    </location>
</feature>
<dbReference type="AlphaFoldDB" id="A0AAE3IZN8"/>
<accession>A0AAE3IZN8</accession>
<dbReference type="Proteomes" id="UP001209318">
    <property type="component" value="Unassembled WGS sequence"/>
</dbReference>
<dbReference type="InterPro" id="IPR036188">
    <property type="entry name" value="FAD/NAD-bd_sf"/>
</dbReference>
<dbReference type="SUPFAM" id="SSF52821">
    <property type="entry name" value="Rhodanese/Cell cycle control phosphatase"/>
    <property type="match status" value="1"/>
</dbReference>
<keyword evidence="3" id="KW-0285">Flavoprotein</keyword>
<dbReference type="GO" id="GO:0016491">
    <property type="term" value="F:oxidoreductase activity"/>
    <property type="evidence" value="ECO:0007669"/>
    <property type="project" value="UniProtKB-KW"/>
</dbReference>
<proteinExistence type="inferred from homology"/>
<dbReference type="InterPro" id="IPR001763">
    <property type="entry name" value="Rhodanese-like_dom"/>
</dbReference>
<dbReference type="Pfam" id="PF00581">
    <property type="entry name" value="Rhodanese"/>
    <property type="match status" value="1"/>
</dbReference>
<name>A0AAE3IZN8_9BACI</name>
<dbReference type="InterPro" id="IPR050260">
    <property type="entry name" value="FAD-bd_OxRdtase"/>
</dbReference>
<dbReference type="InterPro" id="IPR016156">
    <property type="entry name" value="FAD/NAD-linked_Rdtase_dimer_sf"/>
</dbReference>
<dbReference type="PRINTS" id="PR00368">
    <property type="entry name" value="FADPNR"/>
</dbReference>
<sequence length="564" mass="62212">MFKKVLIVGGVAGGASAAARVRRLDERAEIIMFEKSPHVSISNCSLPYHLSGIVENSERLVLMNPEIFKNRYNIEARVNQEVVQINREKKTIIVKDLVAAKMYEESYDHLVLSPGATPIRPNVEGINSPNVFTVRNVVDIENINSYIKQNGIHDIAVIGGGFIGVEVAENLKLAGYNVTLVEFANQVMTTFDYDMAQILHKEMIDHGVNLILEDGLAKLSDGYVLTNSGKKIDAQAVVLATGVKPETRLAEAAGLEIGETGAIKVDHNYVTSDSNIYAVGDAIEVYHRLLRKPTRLALAGPAQKQARVAADHMYGIPSRNMGVIGSSSIHLFELNAASTGLNVKQAKQAGIMHDSVYLMPGDKVGLMPNSNPMHFKLIYEYPTGRILGAQAIGKGNVDKRIDVVATIITMNGTLEDLKDLELTYSPMLGTAKDVVNHAALVGLNLLQGKYKEVKVSQVRDLIESNAFIIDAREQAEYEAGHFKNAINIPLSEFRQRIDEIPKDQPVYIHCRSGQRSYNMVMALQGLGYENIYNISGSYLGVNLYEYFNDIVTGRDKIVTEYNFK</sequence>
<dbReference type="SUPFAM" id="SSF51905">
    <property type="entry name" value="FAD/NAD(P)-binding domain"/>
    <property type="match status" value="2"/>
</dbReference>
<dbReference type="PANTHER" id="PTHR43429:SF1">
    <property type="entry name" value="NAD(P)H SULFUR OXIDOREDUCTASE (COA-DEPENDENT)"/>
    <property type="match status" value="1"/>
</dbReference>
<evidence type="ECO:0000256" key="6">
    <source>
        <dbReference type="ARBA" id="ARBA00023284"/>
    </source>
</evidence>
<dbReference type="InterPro" id="IPR023753">
    <property type="entry name" value="FAD/NAD-binding_dom"/>
</dbReference>
<dbReference type="InterPro" id="IPR036873">
    <property type="entry name" value="Rhodanese-like_dom_sf"/>
</dbReference>
<comment type="similarity">
    <text evidence="2">Belongs to the class-III pyridine nucleotide-disulfide oxidoreductase family.</text>
</comment>
<dbReference type="PANTHER" id="PTHR43429">
    <property type="entry name" value="PYRIDINE NUCLEOTIDE-DISULFIDE OXIDOREDUCTASE DOMAIN-CONTAINING"/>
    <property type="match status" value="1"/>
</dbReference>
<keyword evidence="9" id="KW-1185">Reference proteome</keyword>
<evidence type="ECO:0000259" key="7">
    <source>
        <dbReference type="PROSITE" id="PS50206"/>
    </source>
</evidence>
<dbReference type="Pfam" id="PF07992">
    <property type="entry name" value="Pyr_redox_2"/>
    <property type="match status" value="1"/>
</dbReference>
<dbReference type="RefSeq" id="WP_263074323.1">
    <property type="nucleotide sequence ID" value="NZ_JAOUSF010000006.1"/>
</dbReference>
<dbReference type="Gene3D" id="3.50.50.60">
    <property type="entry name" value="FAD/NAD(P)-binding domain"/>
    <property type="match status" value="2"/>
</dbReference>
<evidence type="ECO:0000256" key="3">
    <source>
        <dbReference type="ARBA" id="ARBA00022630"/>
    </source>
</evidence>
<keyword evidence="5" id="KW-0560">Oxidoreductase</keyword>
<dbReference type="Gene3D" id="3.40.250.10">
    <property type="entry name" value="Rhodanese-like domain"/>
    <property type="match status" value="1"/>
</dbReference>
<evidence type="ECO:0000313" key="9">
    <source>
        <dbReference type="Proteomes" id="UP001209318"/>
    </source>
</evidence>
<comment type="caution">
    <text evidence="8">The sequence shown here is derived from an EMBL/GenBank/DDBJ whole genome shotgun (WGS) entry which is preliminary data.</text>
</comment>
<evidence type="ECO:0000256" key="1">
    <source>
        <dbReference type="ARBA" id="ARBA00001974"/>
    </source>
</evidence>
<evidence type="ECO:0000313" key="8">
    <source>
        <dbReference type="EMBL" id="MCU9615000.1"/>
    </source>
</evidence>
<dbReference type="SMART" id="SM00450">
    <property type="entry name" value="RHOD"/>
    <property type="match status" value="1"/>
</dbReference>
<evidence type="ECO:0000256" key="5">
    <source>
        <dbReference type="ARBA" id="ARBA00023002"/>
    </source>
</evidence>